<name>A0ABZ2RGB2_ECTME</name>
<gene>
    <name evidence="1" type="primary">hxsD</name>
    <name evidence="1" type="ORF">WG219_15175</name>
</gene>
<dbReference type="NCBIfam" id="TIGR03976">
    <property type="entry name" value="chp_LLNDYxLRE"/>
    <property type="match status" value="1"/>
</dbReference>
<dbReference type="InterPro" id="IPR023974">
    <property type="entry name" value="HxsD"/>
</dbReference>
<protein>
    <submittedName>
        <fullName evidence="1">His-Xaa-Ser system protein HxsD</fullName>
    </submittedName>
</protein>
<dbReference type="EMBL" id="CP148074">
    <property type="protein sequence ID" value="WXL24650.1"/>
    <property type="molecule type" value="Genomic_DNA"/>
</dbReference>
<organism evidence="1 2">
    <name type="scientific">Ectopseudomonas mendocina</name>
    <name type="common">Pseudomonas mendocina</name>
    <dbReference type="NCBI Taxonomy" id="300"/>
    <lineage>
        <taxon>Bacteria</taxon>
        <taxon>Pseudomonadati</taxon>
        <taxon>Pseudomonadota</taxon>
        <taxon>Gammaproteobacteria</taxon>
        <taxon>Pseudomonadales</taxon>
        <taxon>Pseudomonadaceae</taxon>
        <taxon>Ectopseudomonas</taxon>
    </lineage>
</organism>
<dbReference type="Proteomes" id="UP001476583">
    <property type="component" value="Chromosome"/>
</dbReference>
<accession>A0ABZ2RGB2</accession>
<sequence length="98" mass="10978">MTSVFLSFDEKLYNPESIQKAAYRGQHAFTLSLCAQGGALTCELLANITTSEEAFRVAVEEFRKDVLDYQLRIKLQEQTANIRNMILGVAFSNSGLIQ</sequence>
<reference evidence="1 2" key="1">
    <citation type="submission" date="2024-03" db="EMBL/GenBank/DDBJ databases">
        <title>Complete genome of BD2.</title>
        <authorList>
            <person name="Cao G."/>
        </authorList>
    </citation>
    <scope>NUCLEOTIDE SEQUENCE [LARGE SCALE GENOMIC DNA]</scope>
    <source>
        <strain evidence="1 2">BD2</strain>
    </source>
</reference>
<keyword evidence="2" id="KW-1185">Reference proteome</keyword>
<proteinExistence type="predicted"/>
<evidence type="ECO:0000313" key="1">
    <source>
        <dbReference type="EMBL" id="WXL24650.1"/>
    </source>
</evidence>
<evidence type="ECO:0000313" key="2">
    <source>
        <dbReference type="Proteomes" id="UP001476583"/>
    </source>
</evidence>